<dbReference type="Proteomes" id="UP000236291">
    <property type="component" value="Unassembled WGS sequence"/>
</dbReference>
<name>A0A2K3LD70_TRIPR</name>
<evidence type="ECO:0000256" key="1">
    <source>
        <dbReference type="SAM" id="MobiDB-lite"/>
    </source>
</evidence>
<reference evidence="2 3" key="1">
    <citation type="journal article" date="2014" name="Am. J. Bot.">
        <title>Genome assembly and annotation for red clover (Trifolium pratense; Fabaceae).</title>
        <authorList>
            <person name="Istvanek J."/>
            <person name="Jaros M."/>
            <person name="Krenek A."/>
            <person name="Repkova J."/>
        </authorList>
    </citation>
    <scope>NUCLEOTIDE SEQUENCE [LARGE SCALE GENOMIC DNA]</scope>
    <source>
        <strain evidence="3">cv. Tatra</strain>
        <tissue evidence="2">Young leaves</tissue>
    </source>
</reference>
<feature type="region of interest" description="Disordered" evidence="1">
    <location>
        <begin position="1"/>
        <end position="20"/>
    </location>
</feature>
<gene>
    <name evidence="2" type="ORF">L195_g032435</name>
</gene>
<dbReference type="EMBL" id="ASHM01030745">
    <property type="protein sequence ID" value="PNX76486.1"/>
    <property type="molecule type" value="Genomic_DNA"/>
</dbReference>
<accession>A0A2K3LD70</accession>
<comment type="caution">
    <text evidence="2">The sequence shown here is derived from an EMBL/GenBank/DDBJ whole genome shotgun (WGS) entry which is preliminary data.</text>
</comment>
<sequence length="52" mass="5492">MPLHHGPLLLGSNSTQPGNHGVGLRHHELCLCARIPPLSGHVPLVLQNSQAS</sequence>
<evidence type="ECO:0000313" key="3">
    <source>
        <dbReference type="Proteomes" id="UP000236291"/>
    </source>
</evidence>
<organism evidence="2 3">
    <name type="scientific">Trifolium pratense</name>
    <name type="common">Red clover</name>
    <dbReference type="NCBI Taxonomy" id="57577"/>
    <lineage>
        <taxon>Eukaryota</taxon>
        <taxon>Viridiplantae</taxon>
        <taxon>Streptophyta</taxon>
        <taxon>Embryophyta</taxon>
        <taxon>Tracheophyta</taxon>
        <taxon>Spermatophyta</taxon>
        <taxon>Magnoliopsida</taxon>
        <taxon>eudicotyledons</taxon>
        <taxon>Gunneridae</taxon>
        <taxon>Pentapetalae</taxon>
        <taxon>rosids</taxon>
        <taxon>fabids</taxon>
        <taxon>Fabales</taxon>
        <taxon>Fabaceae</taxon>
        <taxon>Papilionoideae</taxon>
        <taxon>50 kb inversion clade</taxon>
        <taxon>NPAAA clade</taxon>
        <taxon>Hologalegina</taxon>
        <taxon>IRL clade</taxon>
        <taxon>Trifolieae</taxon>
        <taxon>Trifolium</taxon>
    </lineage>
</organism>
<evidence type="ECO:0000313" key="2">
    <source>
        <dbReference type="EMBL" id="PNX76486.1"/>
    </source>
</evidence>
<protein>
    <submittedName>
        <fullName evidence="2">Uncharacterized protein</fullName>
    </submittedName>
</protein>
<dbReference type="AlphaFoldDB" id="A0A2K3LD70"/>
<reference evidence="2 3" key="2">
    <citation type="journal article" date="2017" name="Front. Plant Sci.">
        <title>Gene Classification and Mining of Molecular Markers Useful in Red Clover (Trifolium pratense) Breeding.</title>
        <authorList>
            <person name="Istvanek J."/>
            <person name="Dluhosova J."/>
            <person name="Dluhos P."/>
            <person name="Patkova L."/>
            <person name="Nedelnik J."/>
            <person name="Repkova J."/>
        </authorList>
    </citation>
    <scope>NUCLEOTIDE SEQUENCE [LARGE SCALE GENOMIC DNA]</scope>
    <source>
        <strain evidence="3">cv. Tatra</strain>
        <tissue evidence="2">Young leaves</tissue>
    </source>
</reference>
<proteinExistence type="predicted"/>